<evidence type="ECO:0000256" key="5">
    <source>
        <dbReference type="ARBA" id="ARBA00022827"/>
    </source>
</evidence>
<evidence type="ECO:0000256" key="7">
    <source>
        <dbReference type="ARBA" id="ARBA00048628"/>
    </source>
</evidence>
<organism evidence="9 10">
    <name type="scientific">Trebonia kvetii</name>
    <dbReference type="NCBI Taxonomy" id="2480626"/>
    <lineage>
        <taxon>Bacteria</taxon>
        <taxon>Bacillati</taxon>
        <taxon>Actinomycetota</taxon>
        <taxon>Actinomycetes</taxon>
        <taxon>Streptosporangiales</taxon>
        <taxon>Treboniaceae</taxon>
        <taxon>Trebonia</taxon>
    </lineage>
</organism>
<evidence type="ECO:0000256" key="4">
    <source>
        <dbReference type="ARBA" id="ARBA00022630"/>
    </source>
</evidence>
<reference evidence="9 10" key="1">
    <citation type="submission" date="2018-11" db="EMBL/GenBank/DDBJ databases">
        <title>Trebonia kvetii gen.nov., sp.nov., a novel acidophilic actinobacterium, and proposal of the new actinobacterial family Treboniaceae fam. nov.</title>
        <authorList>
            <person name="Rapoport D."/>
            <person name="Sagova-Mareckova M."/>
            <person name="Sedlacek I."/>
            <person name="Provaznik J."/>
            <person name="Kralova S."/>
            <person name="Pavlinic D."/>
            <person name="Benes V."/>
            <person name="Kopecky J."/>
        </authorList>
    </citation>
    <scope>NUCLEOTIDE SEQUENCE [LARGE SCALE GENOMIC DNA]</scope>
    <source>
        <strain evidence="9 10">15Tr583</strain>
    </source>
</reference>
<evidence type="ECO:0000256" key="1">
    <source>
        <dbReference type="ARBA" id="ARBA00001974"/>
    </source>
</evidence>
<accession>A0A6P2C1L9</accession>
<dbReference type="GO" id="GO:0009086">
    <property type="term" value="P:methionine biosynthetic process"/>
    <property type="evidence" value="ECO:0007669"/>
    <property type="project" value="TreeGrafter"/>
</dbReference>
<keyword evidence="6 8" id="KW-0560">Oxidoreductase</keyword>
<evidence type="ECO:0000313" key="9">
    <source>
        <dbReference type="EMBL" id="TVZ04366.1"/>
    </source>
</evidence>
<name>A0A6P2C1L9_9ACTN</name>
<dbReference type="Proteomes" id="UP000460272">
    <property type="component" value="Unassembled WGS sequence"/>
</dbReference>
<protein>
    <recommendedName>
        <fullName evidence="8">Methylenetetrahydrofolate reductase</fullName>
    </recommendedName>
</protein>
<dbReference type="EMBL" id="RPFW01000003">
    <property type="protein sequence ID" value="TVZ04366.1"/>
    <property type="molecule type" value="Genomic_DNA"/>
</dbReference>
<comment type="pathway">
    <text evidence="2 8">One-carbon metabolism; tetrahydrofolate interconversion.</text>
</comment>
<comment type="cofactor">
    <cofactor evidence="1 8">
        <name>FAD</name>
        <dbReference type="ChEBI" id="CHEBI:57692"/>
    </cofactor>
</comment>
<evidence type="ECO:0000256" key="2">
    <source>
        <dbReference type="ARBA" id="ARBA00004777"/>
    </source>
</evidence>
<keyword evidence="10" id="KW-1185">Reference proteome</keyword>
<dbReference type="InterPro" id="IPR029041">
    <property type="entry name" value="FAD-linked_oxidoreductase-like"/>
</dbReference>
<evidence type="ECO:0000313" key="10">
    <source>
        <dbReference type="Proteomes" id="UP000460272"/>
    </source>
</evidence>
<evidence type="ECO:0000256" key="8">
    <source>
        <dbReference type="RuleBase" id="RU003862"/>
    </source>
</evidence>
<dbReference type="PANTHER" id="PTHR45754:SF3">
    <property type="entry name" value="METHYLENETETRAHYDROFOLATE REDUCTASE (NADPH)"/>
    <property type="match status" value="1"/>
</dbReference>
<dbReference type="UniPathway" id="UPA00193"/>
<dbReference type="InterPro" id="IPR003171">
    <property type="entry name" value="Mehydrof_redctse-like"/>
</dbReference>
<proteinExistence type="inferred from homology"/>
<keyword evidence="4 8" id="KW-0285">Flavoprotein</keyword>
<dbReference type="Gene3D" id="3.20.20.220">
    <property type="match status" value="1"/>
</dbReference>
<evidence type="ECO:0000256" key="3">
    <source>
        <dbReference type="ARBA" id="ARBA00006743"/>
    </source>
</evidence>
<dbReference type="CDD" id="cd00537">
    <property type="entry name" value="MTHFR"/>
    <property type="match status" value="1"/>
</dbReference>
<dbReference type="SUPFAM" id="SSF51730">
    <property type="entry name" value="FAD-linked oxidoreductase"/>
    <property type="match status" value="1"/>
</dbReference>
<sequence length="303" mass="32562">MAGGIKFSHVKPYHEVTRTVSDCGNGHHVSTVLNDFSMEMTGKDVEKVENAAGVIPRGTRINVTFLENEDLTMRVNAAAAVKRLGFTPVPHISARRLKSQEMLEEFLTALRAIDATESVFSVGGDPAVPMGPYEDSLAVIESGVLQQYGVTDISVGGYPDGHPDIASEVLWSALEKKSAALSRLQIPGTVITQVDFDVDRVLSWVAEVREHGVEMPIRVGVPGPASVKLLLGFASRLGISTSATIAKKYGLSVTNLLGKAGPDRFIRDLAAGLDPGKHGTVKLHFYTFGGFKTTAEWISNFSL</sequence>
<keyword evidence="5 8" id="KW-0274">FAD</keyword>
<dbReference type="PANTHER" id="PTHR45754">
    <property type="entry name" value="METHYLENETETRAHYDROFOLATE REDUCTASE"/>
    <property type="match status" value="1"/>
</dbReference>
<comment type="similarity">
    <text evidence="3 8">Belongs to the methylenetetrahydrofolate reductase family.</text>
</comment>
<dbReference type="OrthoDB" id="9812555at2"/>
<comment type="catalytic activity">
    <reaction evidence="7">
        <text>(6S)-5-methyl-5,6,7,8-tetrahydrofolate + NAD(+) = (6R)-5,10-methylene-5,6,7,8-tetrahydrofolate + NADH + H(+)</text>
        <dbReference type="Rhea" id="RHEA:19821"/>
        <dbReference type="ChEBI" id="CHEBI:15378"/>
        <dbReference type="ChEBI" id="CHEBI:15636"/>
        <dbReference type="ChEBI" id="CHEBI:18608"/>
        <dbReference type="ChEBI" id="CHEBI:57540"/>
        <dbReference type="ChEBI" id="CHEBI:57945"/>
        <dbReference type="EC" id="1.5.1.54"/>
    </reaction>
    <physiologicalReaction direction="right-to-left" evidence="7">
        <dbReference type="Rhea" id="RHEA:19823"/>
    </physiologicalReaction>
</comment>
<dbReference type="AlphaFoldDB" id="A0A6P2C1L9"/>
<dbReference type="GO" id="GO:0106312">
    <property type="term" value="F:methylenetetrahydrofolate reductase (NADH) activity"/>
    <property type="evidence" value="ECO:0007669"/>
    <property type="project" value="UniProtKB-EC"/>
</dbReference>
<comment type="caution">
    <text evidence="9">The sequence shown here is derived from an EMBL/GenBank/DDBJ whole genome shotgun (WGS) entry which is preliminary data.</text>
</comment>
<dbReference type="Pfam" id="PF02219">
    <property type="entry name" value="MTHFR"/>
    <property type="match status" value="1"/>
</dbReference>
<evidence type="ECO:0000256" key="6">
    <source>
        <dbReference type="ARBA" id="ARBA00023002"/>
    </source>
</evidence>
<dbReference type="GO" id="GO:0071949">
    <property type="term" value="F:FAD binding"/>
    <property type="evidence" value="ECO:0007669"/>
    <property type="project" value="TreeGrafter"/>
</dbReference>
<gene>
    <name evidence="9" type="ORF">EAS64_18530</name>
</gene>
<dbReference type="GO" id="GO:0005829">
    <property type="term" value="C:cytosol"/>
    <property type="evidence" value="ECO:0007669"/>
    <property type="project" value="TreeGrafter"/>
</dbReference>
<dbReference type="GO" id="GO:0035999">
    <property type="term" value="P:tetrahydrofolate interconversion"/>
    <property type="evidence" value="ECO:0007669"/>
    <property type="project" value="UniProtKB-UniPathway"/>
</dbReference>